<proteinExistence type="predicted"/>
<gene>
    <name evidence="1" type="ORF">Tci_044847</name>
</gene>
<name>A0A6L2MHC2_TANCI</name>
<protein>
    <submittedName>
        <fullName evidence="1">Uncharacterized protein</fullName>
    </submittedName>
</protein>
<sequence>MVEATLEFLKSVQNMDVGLGGSRFRNFAKKESMKKAFQDMLHGLGEVNPTHAYYNGFRTSKDNEDPSRKLSKRAKDFDTLEFPVVKNSSYKGLNRKSNSYCNRASMSAEGETFRTNIELEGSLLWHEF</sequence>
<dbReference type="EMBL" id="BKCJ010006578">
    <property type="protein sequence ID" value="GEU72869.1"/>
    <property type="molecule type" value="Genomic_DNA"/>
</dbReference>
<accession>A0A6L2MHC2</accession>
<evidence type="ECO:0000313" key="1">
    <source>
        <dbReference type="EMBL" id="GEU72869.1"/>
    </source>
</evidence>
<dbReference type="AlphaFoldDB" id="A0A6L2MHC2"/>
<reference evidence="1" key="1">
    <citation type="journal article" date="2019" name="Sci. Rep.">
        <title>Draft genome of Tanacetum cinerariifolium, the natural source of mosquito coil.</title>
        <authorList>
            <person name="Yamashiro T."/>
            <person name="Shiraishi A."/>
            <person name="Satake H."/>
            <person name="Nakayama K."/>
        </authorList>
    </citation>
    <scope>NUCLEOTIDE SEQUENCE</scope>
</reference>
<comment type="caution">
    <text evidence="1">The sequence shown here is derived from an EMBL/GenBank/DDBJ whole genome shotgun (WGS) entry which is preliminary data.</text>
</comment>
<organism evidence="1">
    <name type="scientific">Tanacetum cinerariifolium</name>
    <name type="common">Dalmatian daisy</name>
    <name type="synonym">Chrysanthemum cinerariifolium</name>
    <dbReference type="NCBI Taxonomy" id="118510"/>
    <lineage>
        <taxon>Eukaryota</taxon>
        <taxon>Viridiplantae</taxon>
        <taxon>Streptophyta</taxon>
        <taxon>Embryophyta</taxon>
        <taxon>Tracheophyta</taxon>
        <taxon>Spermatophyta</taxon>
        <taxon>Magnoliopsida</taxon>
        <taxon>eudicotyledons</taxon>
        <taxon>Gunneridae</taxon>
        <taxon>Pentapetalae</taxon>
        <taxon>asterids</taxon>
        <taxon>campanulids</taxon>
        <taxon>Asterales</taxon>
        <taxon>Asteraceae</taxon>
        <taxon>Asteroideae</taxon>
        <taxon>Anthemideae</taxon>
        <taxon>Anthemidinae</taxon>
        <taxon>Tanacetum</taxon>
    </lineage>
</organism>